<reference evidence="1" key="2">
    <citation type="submission" date="2015-06" db="UniProtKB">
        <authorList>
            <consortium name="EnsemblPlants"/>
        </authorList>
    </citation>
    <scope>IDENTIFICATION</scope>
    <source>
        <strain evidence="1">DM1-3 516 R44</strain>
    </source>
</reference>
<name>M1BBH7_SOLTU</name>
<protein>
    <submittedName>
        <fullName evidence="1">Late blight resistance protein</fullName>
    </submittedName>
</protein>
<dbReference type="Proteomes" id="UP000011115">
    <property type="component" value="Unassembled WGS sequence"/>
</dbReference>
<reference evidence="2" key="1">
    <citation type="journal article" date="2011" name="Nature">
        <title>Genome sequence and analysis of the tuber crop potato.</title>
        <authorList>
            <consortium name="The Potato Genome Sequencing Consortium"/>
        </authorList>
    </citation>
    <scope>NUCLEOTIDE SEQUENCE [LARGE SCALE GENOMIC DNA]</scope>
    <source>
        <strain evidence="2">cv. DM1-3 516 R44</strain>
    </source>
</reference>
<dbReference type="HOGENOM" id="CLU_2854128_0_0_1"/>
<keyword evidence="2" id="KW-1185">Reference proteome</keyword>
<dbReference type="PaxDb" id="4113-PGSC0003DMT400041544"/>
<dbReference type="EnsemblPlants" id="PGSC0003DMT400041544">
    <property type="protein sequence ID" value="PGSC0003DMT400041544"/>
    <property type="gene ID" value="PGSC0003DMG400016104"/>
</dbReference>
<dbReference type="Gramene" id="PGSC0003DMT400041544">
    <property type="protein sequence ID" value="PGSC0003DMT400041544"/>
    <property type="gene ID" value="PGSC0003DMG400016104"/>
</dbReference>
<evidence type="ECO:0000313" key="1">
    <source>
        <dbReference type="EnsemblPlants" id="PGSC0003DMT400041544"/>
    </source>
</evidence>
<sequence length="65" mass="7388">MQGGSPTDSECSSWINEALDADPGYLRLYHNKMHANWHQYIECTSMRVGLLPNIGSKEMMKETLT</sequence>
<organism evidence="1 2">
    <name type="scientific">Solanum tuberosum</name>
    <name type="common">Potato</name>
    <dbReference type="NCBI Taxonomy" id="4113"/>
    <lineage>
        <taxon>Eukaryota</taxon>
        <taxon>Viridiplantae</taxon>
        <taxon>Streptophyta</taxon>
        <taxon>Embryophyta</taxon>
        <taxon>Tracheophyta</taxon>
        <taxon>Spermatophyta</taxon>
        <taxon>Magnoliopsida</taxon>
        <taxon>eudicotyledons</taxon>
        <taxon>Gunneridae</taxon>
        <taxon>Pentapetalae</taxon>
        <taxon>asterids</taxon>
        <taxon>lamiids</taxon>
        <taxon>Solanales</taxon>
        <taxon>Solanaceae</taxon>
        <taxon>Solanoideae</taxon>
        <taxon>Solaneae</taxon>
        <taxon>Solanum</taxon>
    </lineage>
</organism>
<proteinExistence type="predicted"/>
<accession>M1BBH7</accession>
<dbReference type="AlphaFoldDB" id="M1BBH7"/>
<evidence type="ECO:0000313" key="2">
    <source>
        <dbReference type="Proteomes" id="UP000011115"/>
    </source>
</evidence>
<dbReference type="InParanoid" id="M1BBH7"/>